<accession>A0A2D2AXQ6</accession>
<evidence type="ECO:0000313" key="2">
    <source>
        <dbReference type="Proteomes" id="UP000228945"/>
    </source>
</evidence>
<dbReference type="AlphaFoldDB" id="A0A2D2AXQ6"/>
<reference evidence="1 2" key="1">
    <citation type="submission" date="2017-10" db="EMBL/GenBank/DDBJ databases">
        <title>Genome sequence of Caulobacter mirabilis FWC38.</title>
        <authorList>
            <person name="Fiebig A."/>
            <person name="Crosson S."/>
        </authorList>
    </citation>
    <scope>NUCLEOTIDE SEQUENCE [LARGE SCALE GENOMIC DNA]</scope>
    <source>
        <strain evidence="1 2">FWC 38</strain>
    </source>
</reference>
<gene>
    <name evidence="1" type="ORF">CSW64_10425</name>
</gene>
<dbReference type="KEGG" id="cmb:CSW64_10425"/>
<dbReference type="RefSeq" id="WP_099622050.1">
    <property type="nucleotide sequence ID" value="NZ_CP024201.1"/>
</dbReference>
<dbReference type="Proteomes" id="UP000228945">
    <property type="component" value="Chromosome"/>
</dbReference>
<sequence length="583" mass="64787">MSDRTVAPNQFTGRLREKLARAEAWKTNPFLDWKFPWRPCTVRILMVCDGFLYFSDEDFGLSDVLSALKSEDFPYVRFEITTAHRDNVSDARLGIGNPHVSKTVKQINFADAAKFNPADYDEVWLFGSQRSTKLGNGTWTNRLTDQELRVLCQFMDGGGGVFATGDHEDLGCAMGGFLPRVRAMRRWFFPVVGPNGEGLAPPFEGADRFDTNQEGHDGGYQFEDQSDDIPQPIEPKFYSAKIGPFREATWPHPLLCGPNGVIRVLPDHAHESQCTAASTLTWTTTLDGYNVTEFPAATDGGLKPRPEVVAWGRVIGGHLTSGKDGVTNARRFGVIGAYDGHRASVGRVAVDSTWHHFININLTGDSTMPFPKSVGFLATPAGEAHYAEIIAYFRNIALWLARPAKIQCMRNWSALVFIDSVRFAEIYNPQITLETAKLYDYLIVGRHAKDAIGKFASRCQSTRWVFDFIRDLVLEPIWVNPLDPWAIRIEEGEAGDRKDKIDPPRPNAVDLSWVADAAFGGAILAIRQEFFPLDERRFAKITDDVLAKVIATGGQRALDAAAGTLKEERAALDAAARSLTARR</sequence>
<protein>
    <submittedName>
        <fullName evidence="1">Uncharacterized protein</fullName>
    </submittedName>
</protein>
<dbReference type="OrthoDB" id="5937513at2"/>
<evidence type="ECO:0000313" key="1">
    <source>
        <dbReference type="EMBL" id="ATQ42796.1"/>
    </source>
</evidence>
<name>A0A2D2AXQ6_9CAUL</name>
<dbReference type="EMBL" id="CP024201">
    <property type="protein sequence ID" value="ATQ42796.1"/>
    <property type="molecule type" value="Genomic_DNA"/>
</dbReference>
<keyword evidence="2" id="KW-1185">Reference proteome</keyword>
<proteinExistence type="predicted"/>
<organism evidence="1 2">
    <name type="scientific">Caulobacter mirabilis</name>
    <dbReference type="NCBI Taxonomy" id="69666"/>
    <lineage>
        <taxon>Bacteria</taxon>
        <taxon>Pseudomonadati</taxon>
        <taxon>Pseudomonadota</taxon>
        <taxon>Alphaproteobacteria</taxon>
        <taxon>Caulobacterales</taxon>
        <taxon>Caulobacteraceae</taxon>
        <taxon>Caulobacter</taxon>
    </lineage>
</organism>